<name>A0A0J9VNE9_PLAV1</name>
<protein>
    <submittedName>
        <fullName evidence="2">Uncharacterized protein</fullName>
    </submittedName>
</protein>
<evidence type="ECO:0000256" key="1">
    <source>
        <dbReference type="SAM" id="Phobius"/>
    </source>
</evidence>
<dbReference type="Proteomes" id="UP000053327">
    <property type="component" value="Unassembled WGS sequence"/>
</dbReference>
<dbReference type="AlphaFoldDB" id="A0A0J9VNE9"/>
<gene>
    <name evidence="2" type="ORF">PVBG_05554</name>
</gene>
<dbReference type="OrthoDB" id="10335692at2759"/>
<feature type="transmembrane region" description="Helical" evidence="1">
    <location>
        <begin position="396"/>
        <end position="415"/>
    </location>
</feature>
<dbReference type="EMBL" id="KQ234756">
    <property type="protein sequence ID" value="KMZ88698.1"/>
    <property type="molecule type" value="Genomic_DNA"/>
</dbReference>
<organism evidence="2 3">
    <name type="scientific">Plasmodium vivax (strain Brazil I)</name>
    <dbReference type="NCBI Taxonomy" id="1033975"/>
    <lineage>
        <taxon>Eukaryota</taxon>
        <taxon>Sar</taxon>
        <taxon>Alveolata</taxon>
        <taxon>Apicomplexa</taxon>
        <taxon>Aconoidasida</taxon>
        <taxon>Haemosporida</taxon>
        <taxon>Plasmodiidae</taxon>
        <taxon>Plasmodium</taxon>
        <taxon>Plasmodium (Plasmodium)</taxon>
    </lineage>
</organism>
<accession>A0A0J9VNE9</accession>
<proteinExistence type="predicted"/>
<reference evidence="2 3" key="1">
    <citation type="submission" date="2011-08" db="EMBL/GenBank/DDBJ databases">
        <title>The Genome Sequence of Plasmodium vivax Brazil I.</title>
        <authorList>
            <consortium name="The Broad Institute Genome Sequencing Platform"/>
            <consortium name="The Broad Institute Genome Sequencing Center for Infectious Disease"/>
            <person name="Neafsey D."/>
            <person name="Carlton J."/>
            <person name="Barnwell J."/>
            <person name="Collins W."/>
            <person name="Escalante A."/>
            <person name="Mullikin J."/>
            <person name="Saul A."/>
            <person name="Guigo R."/>
            <person name="Camara F."/>
            <person name="Young S.K."/>
            <person name="Zeng Q."/>
            <person name="Gargeya S."/>
            <person name="Fitzgerald M."/>
            <person name="Haas B."/>
            <person name="Abouelleil A."/>
            <person name="Alvarado L."/>
            <person name="Arachchi H.M."/>
            <person name="Berlin A."/>
            <person name="Brown A."/>
            <person name="Chapman S.B."/>
            <person name="Chen Z."/>
            <person name="Dunbar C."/>
            <person name="Freedman E."/>
            <person name="Gearin G."/>
            <person name="Gellesch M."/>
            <person name="Goldberg J."/>
            <person name="Griggs A."/>
            <person name="Gujja S."/>
            <person name="Heiman D."/>
            <person name="Howarth C."/>
            <person name="Larson L."/>
            <person name="Lui A."/>
            <person name="MacDonald P.J.P."/>
            <person name="Montmayeur A."/>
            <person name="Murphy C."/>
            <person name="Neiman D."/>
            <person name="Pearson M."/>
            <person name="Priest M."/>
            <person name="Roberts A."/>
            <person name="Saif S."/>
            <person name="Shea T."/>
            <person name="Shenoy N."/>
            <person name="Sisk P."/>
            <person name="Stolte C."/>
            <person name="Sykes S."/>
            <person name="Wortman J."/>
            <person name="Nusbaum C."/>
            <person name="Birren B."/>
        </authorList>
    </citation>
    <scope>NUCLEOTIDE SEQUENCE [LARGE SCALE GENOMIC DNA]</scope>
    <source>
        <strain evidence="2 3">Brazil I</strain>
    </source>
</reference>
<evidence type="ECO:0000313" key="3">
    <source>
        <dbReference type="Proteomes" id="UP000053327"/>
    </source>
</evidence>
<sequence>MGQEEPDCAVFEDFNIFETIEIYIKENYESNVKAAFCESLDYESNTNPDLQLVNTCKRFVTLFDGLIGHCTHNVDELNKKKYPEYMNFWLNYQLFSSAYNKKQKLKFHNELASKYSNFKAESILNNKMFVMDDKYFRNMSIVYKLYKMLYIETERKNTKCDEFLEDFKKLYNEGIKKCYIDGDINLSKELEKFKDLYMKNDLNNVNFCIRENIPILPELSLLESSDKTKLRISNIASELLQSNSPNLVDKLPKIYYNDLKDLISVHYNLLFEYKKEEQNCLMIRILHQFFQYCNENKDNQKLASFMKEFIDEYYKKHKEEYKKIFEECKGEGKSNKYCDLFNTWKRKFKTDLSLIQNKPDSYLDYMKKYINGNTADTSSIANTLSMFLDFAANSKYSTTIISIMISFFLCFFFLYKVLNNYIYKIYLCISYN</sequence>
<evidence type="ECO:0000313" key="2">
    <source>
        <dbReference type="EMBL" id="KMZ88698.1"/>
    </source>
</evidence>
<keyword evidence="1" id="KW-0472">Membrane</keyword>
<keyword evidence="1" id="KW-1133">Transmembrane helix</keyword>
<keyword evidence="1" id="KW-0812">Transmembrane</keyword>